<dbReference type="CDD" id="cd02440">
    <property type="entry name" value="AdoMet_MTases"/>
    <property type="match status" value="1"/>
</dbReference>
<dbReference type="InterPro" id="IPR013217">
    <property type="entry name" value="Methyltransf_12"/>
</dbReference>
<evidence type="ECO:0000313" key="3">
    <source>
        <dbReference type="Proteomes" id="UP001257234"/>
    </source>
</evidence>
<feature type="domain" description="Methyltransferase type 12" evidence="1">
    <location>
        <begin position="69"/>
        <end position="162"/>
    </location>
</feature>
<dbReference type="RefSeq" id="WP_309560592.1">
    <property type="nucleotide sequence ID" value="NZ_JAVJIU010000001.1"/>
</dbReference>
<dbReference type="Gene3D" id="3.40.50.150">
    <property type="entry name" value="Vaccinia Virus protein VP39"/>
    <property type="match status" value="1"/>
</dbReference>
<dbReference type="GO" id="GO:0032259">
    <property type="term" value="P:methylation"/>
    <property type="evidence" value="ECO:0007669"/>
    <property type="project" value="UniProtKB-KW"/>
</dbReference>
<protein>
    <submittedName>
        <fullName evidence="2">Class I SAM-dependent methyltransferase</fullName>
        <ecNumber evidence="2">2.1.-.-</ecNumber>
    </submittedName>
</protein>
<evidence type="ECO:0000313" key="2">
    <source>
        <dbReference type="EMBL" id="MDR5589718.1"/>
    </source>
</evidence>
<dbReference type="InterPro" id="IPR029063">
    <property type="entry name" value="SAM-dependent_MTases_sf"/>
</dbReference>
<comment type="caution">
    <text evidence="2">The sequence shown here is derived from an EMBL/GenBank/DDBJ whole genome shotgun (WGS) entry which is preliminary data.</text>
</comment>
<proteinExistence type="predicted"/>
<sequence>MKMEEEKRKEINEKQREFYNTKNKNLPTRIWSYFRNGSLNRIKKETGVEQDIYNLHKDWFGDLRIKKVLDLGCYAGNSLSIYLAENSGEYIGIDLSDKGIERLQKRIEKFSTARAVAVDFLSDDFQDRDFDLIYAYGVLHHFQDLDELITKLDEKLSDGGIIVSHDPLKTSWPIKIIRGIYRPFQSDKAWEWPFSKKSFYKLKQAFNILDKRAVLGKAKWSAIFGLLPISSERKLTKAKAWHEYDWKRSAISDNYIFNCMHVSLLMQKRKKV</sequence>
<keyword evidence="2" id="KW-0489">Methyltransferase</keyword>
<dbReference type="EC" id="2.1.-.-" evidence="2"/>
<dbReference type="Pfam" id="PF08242">
    <property type="entry name" value="Methyltransf_12"/>
    <property type="match status" value="1"/>
</dbReference>
<dbReference type="Proteomes" id="UP001257234">
    <property type="component" value="Unassembled WGS sequence"/>
</dbReference>
<accession>A0ABU1ENH1</accession>
<keyword evidence="3" id="KW-1185">Reference proteome</keyword>
<keyword evidence="2" id="KW-0808">Transferase</keyword>
<dbReference type="GO" id="GO:0008168">
    <property type="term" value="F:methyltransferase activity"/>
    <property type="evidence" value="ECO:0007669"/>
    <property type="project" value="UniProtKB-KW"/>
</dbReference>
<organism evidence="2 3">
    <name type="scientific">Christiangramia sediminicola</name>
    <dbReference type="NCBI Taxonomy" id="3073267"/>
    <lineage>
        <taxon>Bacteria</taxon>
        <taxon>Pseudomonadati</taxon>
        <taxon>Bacteroidota</taxon>
        <taxon>Flavobacteriia</taxon>
        <taxon>Flavobacteriales</taxon>
        <taxon>Flavobacteriaceae</taxon>
        <taxon>Christiangramia</taxon>
    </lineage>
</organism>
<dbReference type="SUPFAM" id="SSF53335">
    <property type="entry name" value="S-adenosyl-L-methionine-dependent methyltransferases"/>
    <property type="match status" value="1"/>
</dbReference>
<reference evidence="3" key="1">
    <citation type="submission" date="2023-07" db="EMBL/GenBank/DDBJ databases">
        <title>Christiangramia sp. SM2212., a novel bacterium of the family Flavobacteriaceae isolated from the sea sediment.</title>
        <authorList>
            <person name="Wang J."/>
            <person name="Zhang X."/>
        </authorList>
    </citation>
    <scope>NUCLEOTIDE SEQUENCE [LARGE SCALE GENOMIC DNA]</scope>
    <source>
        <strain evidence="3">SM2212</strain>
    </source>
</reference>
<gene>
    <name evidence="2" type="ORF">RE431_03645</name>
</gene>
<dbReference type="EMBL" id="JAVJIU010000001">
    <property type="protein sequence ID" value="MDR5589718.1"/>
    <property type="molecule type" value="Genomic_DNA"/>
</dbReference>
<dbReference type="PANTHER" id="PTHR43861">
    <property type="entry name" value="TRANS-ACONITATE 2-METHYLTRANSFERASE-RELATED"/>
    <property type="match status" value="1"/>
</dbReference>
<evidence type="ECO:0000259" key="1">
    <source>
        <dbReference type="Pfam" id="PF08242"/>
    </source>
</evidence>
<name>A0ABU1ENH1_9FLAO</name>